<reference evidence="1" key="1">
    <citation type="journal article" date="2019" name="Sci. Rep.">
        <title>Draft genome of Tanacetum cinerariifolium, the natural source of mosquito coil.</title>
        <authorList>
            <person name="Yamashiro T."/>
            <person name="Shiraishi A."/>
            <person name="Satake H."/>
            <person name="Nakayama K."/>
        </authorList>
    </citation>
    <scope>NUCLEOTIDE SEQUENCE</scope>
</reference>
<dbReference type="AlphaFoldDB" id="A0A699IQY0"/>
<organism evidence="1">
    <name type="scientific">Tanacetum cinerariifolium</name>
    <name type="common">Dalmatian daisy</name>
    <name type="synonym">Chrysanthemum cinerariifolium</name>
    <dbReference type="NCBI Taxonomy" id="118510"/>
    <lineage>
        <taxon>Eukaryota</taxon>
        <taxon>Viridiplantae</taxon>
        <taxon>Streptophyta</taxon>
        <taxon>Embryophyta</taxon>
        <taxon>Tracheophyta</taxon>
        <taxon>Spermatophyta</taxon>
        <taxon>Magnoliopsida</taxon>
        <taxon>eudicotyledons</taxon>
        <taxon>Gunneridae</taxon>
        <taxon>Pentapetalae</taxon>
        <taxon>asterids</taxon>
        <taxon>campanulids</taxon>
        <taxon>Asterales</taxon>
        <taxon>Asteraceae</taxon>
        <taxon>Asteroideae</taxon>
        <taxon>Anthemideae</taxon>
        <taxon>Anthemidinae</taxon>
        <taxon>Tanacetum</taxon>
    </lineage>
</organism>
<evidence type="ECO:0000313" key="1">
    <source>
        <dbReference type="EMBL" id="GEZ71082.1"/>
    </source>
</evidence>
<sequence>MVGLLCNKFKGGKDKVMLVLAIRVMLPVPRETMQEGRKGLLNAIIIKVKDTWLGNALSLRGQGMLHDPGISDGQAAHITIPNNAAFQTEDLNAYDFDCDDVSNAKAVMMANLSSYDYDVISDVPHSESYHNVMDNQSVHAMCYRLMIHLIGRS</sequence>
<name>A0A699IQY0_TANCI</name>
<gene>
    <name evidence="1" type="ORF">Tci_543055</name>
</gene>
<proteinExistence type="predicted"/>
<protein>
    <submittedName>
        <fullName evidence="1">Uncharacterized protein</fullName>
    </submittedName>
</protein>
<comment type="caution">
    <text evidence="1">The sequence shown here is derived from an EMBL/GenBank/DDBJ whole genome shotgun (WGS) entry which is preliminary data.</text>
</comment>
<feature type="non-terminal residue" evidence="1">
    <location>
        <position position="153"/>
    </location>
</feature>
<accession>A0A699IQY0</accession>
<dbReference type="EMBL" id="BKCJ010313238">
    <property type="protein sequence ID" value="GEZ71082.1"/>
    <property type="molecule type" value="Genomic_DNA"/>
</dbReference>